<gene>
    <name evidence="2" type="ORF">FWJ25_18610</name>
</gene>
<dbReference type="InterPro" id="IPR051043">
    <property type="entry name" value="Sulfatase_Mod_Factor_Kinase"/>
</dbReference>
<dbReference type="Proteomes" id="UP000323161">
    <property type="component" value="Unassembled WGS sequence"/>
</dbReference>
<dbReference type="EMBL" id="VTUU01000016">
    <property type="protein sequence ID" value="KAA1170596.1"/>
    <property type="molecule type" value="Genomic_DNA"/>
</dbReference>
<evidence type="ECO:0000313" key="2">
    <source>
        <dbReference type="EMBL" id="KAA1170596.1"/>
    </source>
</evidence>
<dbReference type="Pfam" id="PF03781">
    <property type="entry name" value="FGE-sulfatase"/>
    <property type="match status" value="1"/>
</dbReference>
<dbReference type="PANTHER" id="PTHR23150">
    <property type="entry name" value="SULFATASE MODIFYING FACTOR 1, 2"/>
    <property type="match status" value="1"/>
</dbReference>
<name>A0A5B0V7G1_9GAMM</name>
<dbReference type="PANTHER" id="PTHR23150:SF19">
    <property type="entry name" value="FORMYLGLYCINE-GENERATING ENZYME"/>
    <property type="match status" value="1"/>
</dbReference>
<evidence type="ECO:0000313" key="3">
    <source>
        <dbReference type="Proteomes" id="UP000323161"/>
    </source>
</evidence>
<organism evidence="2 3">
    <name type="scientific">Marinobacter salinexigens</name>
    <dbReference type="NCBI Taxonomy" id="2919747"/>
    <lineage>
        <taxon>Bacteria</taxon>
        <taxon>Pseudomonadati</taxon>
        <taxon>Pseudomonadota</taxon>
        <taxon>Gammaproteobacteria</taxon>
        <taxon>Pseudomonadales</taxon>
        <taxon>Marinobacteraceae</taxon>
        <taxon>Marinobacter</taxon>
    </lineage>
</organism>
<dbReference type="AlphaFoldDB" id="A0A5B0V7G1"/>
<protein>
    <submittedName>
        <fullName evidence="2">Formylglycine-generating enzyme family protein</fullName>
    </submittedName>
</protein>
<reference evidence="2 3" key="1">
    <citation type="submission" date="2019-08" db="EMBL/GenBank/DDBJ databases">
        <title>Marinobacter ZYF650 sp. nov., a marine bacterium isolated from seawater of the Mariana trench.</title>
        <authorList>
            <person name="Ahmad W."/>
        </authorList>
    </citation>
    <scope>NUCLEOTIDE SEQUENCE [LARGE SCALE GENOMIC DNA]</scope>
    <source>
        <strain evidence="2 3">ZYF650</strain>
    </source>
</reference>
<keyword evidence="3" id="KW-1185">Reference proteome</keyword>
<evidence type="ECO:0000259" key="1">
    <source>
        <dbReference type="Pfam" id="PF03781"/>
    </source>
</evidence>
<dbReference type="SUPFAM" id="SSF56436">
    <property type="entry name" value="C-type lectin-like"/>
    <property type="match status" value="1"/>
</dbReference>
<dbReference type="Gene3D" id="3.90.1580.10">
    <property type="entry name" value="paralog of FGE (formylglycine-generating enzyme)"/>
    <property type="match status" value="1"/>
</dbReference>
<sequence>MECETLLHGACMRYALTLIASSLIVGCTSVTSESLSEAEVNAIEDRIQAHHPDLSYSQQRAVTELVVRALDNMVFVEGGTFMMGEFGVPCEPGSEELCHADIWPDNDDLHEVTLDDFYLSRYETTLGDFDLYRAVMGKAPYAPELRSREDRQHLFEPNLPAWTKEWQEVKDYCLWVGELASKAVDLPTEAQWEYAARNRGENALYATNNGQWIRGVNSPGDDGVLKTLPVDSYPPNPLGIHHLTSNSAEWINDWYSKTYYQESPGMNPQGPDAGETKVIRSGGFRTSDSANTTILRDNIPPSASSYIQDQGFRCAVH</sequence>
<feature type="domain" description="Sulfatase-modifying factor enzyme-like" evidence="1">
    <location>
        <begin position="71"/>
        <end position="315"/>
    </location>
</feature>
<dbReference type="InterPro" id="IPR016187">
    <property type="entry name" value="CTDL_fold"/>
</dbReference>
<proteinExistence type="predicted"/>
<dbReference type="InterPro" id="IPR042095">
    <property type="entry name" value="SUMF_sf"/>
</dbReference>
<accession>A0A5B0V7G1</accession>
<dbReference type="GO" id="GO:0120147">
    <property type="term" value="F:formylglycine-generating oxidase activity"/>
    <property type="evidence" value="ECO:0007669"/>
    <property type="project" value="TreeGrafter"/>
</dbReference>
<comment type="caution">
    <text evidence="2">The sequence shown here is derived from an EMBL/GenBank/DDBJ whole genome shotgun (WGS) entry which is preliminary data.</text>
</comment>
<dbReference type="InterPro" id="IPR005532">
    <property type="entry name" value="SUMF_dom"/>
</dbReference>